<feature type="chain" id="PRO_5047499408" evidence="4">
    <location>
        <begin position="25"/>
        <end position="435"/>
    </location>
</feature>
<feature type="signal peptide" evidence="4">
    <location>
        <begin position="1"/>
        <end position="24"/>
    </location>
</feature>
<dbReference type="InterPro" id="IPR003646">
    <property type="entry name" value="SH3-like_bac-type"/>
</dbReference>
<dbReference type="Proteomes" id="UP001595279">
    <property type="component" value="Unassembled WGS sequence"/>
</dbReference>
<dbReference type="PANTHER" id="PTHR30404:SF0">
    <property type="entry name" value="N-ACETYLMURAMOYL-L-ALANINE AMIDASE AMIC"/>
    <property type="match status" value="1"/>
</dbReference>
<keyword evidence="1 6" id="KW-0378">Hydrolase</keyword>
<evidence type="ECO:0000313" key="6">
    <source>
        <dbReference type="EMBL" id="MFC3039475.1"/>
    </source>
</evidence>
<dbReference type="RefSeq" id="WP_390268988.1">
    <property type="nucleotide sequence ID" value="NZ_JBHRSA010000013.1"/>
</dbReference>
<evidence type="ECO:0000256" key="1">
    <source>
        <dbReference type="ARBA" id="ARBA00022801"/>
    </source>
</evidence>
<dbReference type="InterPro" id="IPR002508">
    <property type="entry name" value="MurNAc-LAA_cat"/>
</dbReference>
<gene>
    <name evidence="6" type="ORF">ACFOGI_04365</name>
</gene>
<accession>A0ABV7CTH0</accession>
<dbReference type="Pfam" id="PF01520">
    <property type="entry name" value="Amidase_3"/>
    <property type="match status" value="1"/>
</dbReference>
<dbReference type="GO" id="GO:0008745">
    <property type="term" value="F:N-acetylmuramoyl-L-alanine amidase activity"/>
    <property type="evidence" value="ECO:0007669"/>
    <property type="project" value="UniProtKB-EC"/>
</dbReference>
<organism evidence="6 7">
    <name type="scientific">Virgibacillus xinjiangensis</name>
    <dbReference type="NCBI Taxonomy" id="393090"/>
    <lineage>
        <taxon>Bacteria</taxon>
        <taxon>Bacillati</taxon>
        <taxon>Bacillota</taxon>
        <taxon>Bacilli</taxon>
        <taxon>Bacillales</taxon>
        <taxon>Bacillaceae</taxon>
        <taxon>Virgibacillus</taxon>
    </lineage>
</organism>
<dbReference type="CDD" id="cd02696">
    <property type="entry name" value="MurNAc-LAA"/>
    <property type="match status" value="1"/>
</dbReference>
<protein>
    <submittedName>
        <fullName evidence="6">N-acetylmuramoyl-L-alanine amidase</fullName>
        <ecNumber evidence="6">3.5.1.28</ecNumber>
    </submittedName>
</protein>
<dbReference type="InterPro" id="IPR050695">
    <property type="entry name" value="N-acetylmuramoyl_amidase_3"/>
</dbReference>
<feature type="compositionally biased region" description="Acidic residues" evidence="3">
    <location>
        <begin position="126"/>
        <end position="136"/>
    </location>
</feature>
<reference evidence="7" key="1">
    <citation type="journal article" date="2019" name="Int. J. Syst. Evol. Microbiol.">
        <title>The Global Catalogue of Microorganisms (GCM) 10K type strain sequencing project: providing services to taxonomists for standard genome sequencing and annotation.</title>
        <authorList>
            <consortium name="The Broad Institute Genomics Platform"/>
            <consortium name="The Broad Institute Genome Sequencing Center for Infectious Disease"/>
            <person name="Wu L."/>
            <person name="Ma J."/>
        </authorList>
    </citation>
    <scope>NUCLEOTIDE SEQUENCE [LARGE SCALE GENOMIC DNA]</scope>
    <source>
        <strain evidence="7">KCTC 13128</strain>
    </source>
</reference>
<dbReference type="EC" id="3.5.1.28" evidence="6"/>
<sequence length="435" mass="48477">MKHKLMVGIGFFVCLFIFEPTVHADSGQLYEVHSETVNLREAPDQGGEVLAYLNSGAQVTIFQESNGWGRTFYNGKEAWIALYLLVEKSESTEAAVSGANEEVNRQQTSEDTEEEESETASAPNNEGEEAEVDESEGSAAEVREEDANEKVDRQQMPENIEEEESETVSAPKNEDEKAEVSDEGEASPAEVREEDANEKVDRQQMPEDIEEEESETVSPQNYEDEEAEENDEKEASPAEVREENVNQDARREQIGEKALSGYHFVIDPGHGGKDTGAVRSGVDEKTINLSTARKLYEQLRDKGASVTLTRTEDTFISVDQRVQLSNSTAADAFISLHYNTFKDQSISGVDIFYNNGSQELAESVQKSLVRHVQLTDRGSKQADYKVLRENRQLALLIELGFISNPEERELVQTDGYQEKAAKGIVAGLEDHFSKD</sequence>
<comment type="caution">
    <text evidence="6">The sequence shown here is derived from an EMBL/GenBank/DDBJ whole genome shotgun (WGS) entry which is preliminary data.</text>
</comment>
<feature type="compositionally biased region" description="Acidic residues" evidence="3">
    <location>
        <begin position="222"/>
        <end position="232"/>
    </location>
</feature>
<evidence type="ECO:0000256" key="4">
    <source>
        <dbReference type="SAM" id="SignalP"/>
    </source>
</evidence>
<dbReference type="Gene3D" id="3.40.630.40">
    <property type="entry name" value="Zn-dependent exopeptidases"/>
    <property type="match status" value="1"/>
</dbReference>
<feature type="region of interest" description="Disordered" evidence="3">
    <location>
        <begin position="94"/>
        <end position="249"/>
    </location>
</feature>
<evidence type="ECO:0000256" key="3">
    <source>
        <dbReference type="SAM" id="MobiDB-lite"/>
    </source>
</evidence>
<feature type="compositionally biased region" description="Basic and acidic residues" evidence="3">
    <location>
        <begin position="233"/>
        <end position="249"/>
    </location>
</feature>
<dbReference type="SUPFAM" id="SSF53187">
    <property type="entry name" value="Zn-dependent exopeptidases"/>
    <property type="match status" value="1"/>
</dbReference>
<keyword evidence="7" id="KW-1185">Reference proteome</keyword>
<evidence type="ECO:0000259" key="5">
    <source>
        <dbReference type="SMART" id="SM00646"/>
    </source>
</evidence>
<dbReference type="PANTHER" id="PTHR30404">
    <property type="entry name" value="N-ACETYLMURAMOYL-L-ALANINE AMIDASE"/>
    <property type="match status" value="1"/>
</dbReference>
<dbReference type="SMART" id="SM00646">
    <property type="entry name" value="Ami_3"/>
    <property type="match status" value="1"/>
</dbReference>
<proteinExistence type="predicted"/>
<name>A0ABV7CTH0_9BACI</name>
<evidence type="ECO:0000313" key="7">
    <source>
        <dbReference type="Proteomes" id="UP001595279"/>
    </source>
</evidence>
<feature type="domain" description="MurNAc-LAA" evidence="5">
    <location>
        <begin position="322"/>
        <end position="429"/>
    </location>
</feature>
<keyword evidence="4" id="KW-0732">Signal</keyword>
<evidence type="ECO:0000256" key="2">
    <source>
        <dbReference type="ARBA" id="ARBA00023316"/>
    </source>
</evidence>
<keyword evidence="2" id="KW-0961">Cell wall biogenesis/degradation</keyword>
<dbReference type="Gene3D" id="2.30.30.40">
    <property type="entry name" value="SH3 Domains"/>
    <property type="match status" value="1"/>
</dbReference>
<dbReference type="Pfam" id="PF08239">
    <property type="entry name" value="SH3_3"/>
    <property type="match status" value="1"/>
</dbReference>
<dbReference type="EMBL" id="JBHRSA010000013">
    <property type="protein sequence ID" value="MFC3039475.1"/>
    <property type="molecule type" value="Genomic_DNA"/>
</dbReference>